<feature type="region of interest" description="Disordered" evidence="1">
    <location>
        <begin position="324"/>
        <end position="343"/>
    </location>
</feature>
<organism evidence="2 3">
    <name type="scientific">Limnofasciculus baicalensis BBK-W-15</name>
    <dbReference type="NCBI Taxonomy" id="2699891"/>
    <lineage>
        <taxon>Bacteria</taxon>
        <taxon>Bacillati</taxon>
        <taxon>Cyanobacteriota</taxon>
        <taxon>Cyanophyceae</taxon>
        <taxon>Coleofasciculales</taxon>
        <taxon>Coleofasciculaceae</taxon>
        <taxon>Limnofasciculus</taxon>
        <taxon>Limnofasciculus baicalensis</taxon>
    </lineage>
</organism>
<evidence type="ECO:0000313" key="2">
    <source>
        <dbReference type="EMBL" id="MCP2730984.1"/>
    </source>
</evidence>
<dbReference type="EMBL" id="JAMZMM010000265">
    <property type="protein sequence ID" value="MCP2730984.1"/>
    <property type="molecule type" value="Genomic_DNA"/>
</dbReference>
<evidence type="ECO:0000256" key="1">
    <source>
        <dbReference type="SAM" id="MobiDB-lite"/>
    </source>
</evidence>
<evidence type="ECO:0000313" key="3">
    <source>
        <dbReference type="Proteomes" id="UP001204953"/>
    </source>
</evidence>
<keyword evidence="2" id="KW-0966">Cell projection</keyword>
<feature type="compositionally biased region" description="Polar residues" evidence="1">
    <location>
        <begin position="324"/>
        <end position="337"/>
    </location>
</feature>
<keyword evidence="3" id="KW-1185">Reference proteome</keyword>
<name>A0AAE3GV19_9CYAN</name>
<protein>
    <submittedName>
        <fullName evidence="2">Flagellar assembly protein H</fullName>
    </submittedName>
</protein>
<dbReference type="PANTHER" id="PTHR35586">
    <property type="entry name" value="SLL1691 PROTEIN"/>
    <property type="match status" value="1"/>
</dbReference>
<proteinExistence type="predicted"/>
<dbReference type="AlphaFoldDB" id="A0AAE3GV19"/>
<reference evidence="2" key="1">
    <citation type="submission" date="2022-06" db="EMBL/GenBank/DDBJ databases">
        <title>New cyanobacteria of genus Symplocastrum in benthos of Lake Baikal.</title>
        <authorList>
            <person name="Sorokovikova E."/>
            <person name="Tikhonova I."/>
            <person name="Krasnopeev A."/>
            <person name="Evseev P."/>
            <person name="Gladkikh A."/>
            <person name="Belykh O."/>
        </authorList>
    </citation>
    <scope>NUCLEOTIDE SEQUENCE</scope>
    <source>
        <strain evidence="2">BBK-W-15</strain>
    </source>
</reference>
<accession>A0AAE3GV19</accession>
<dbReference type="PANTHER" id="PTHR35586:SF1">
    <property type="entry name" value="SLL1691 PROTEIN"/>
    <property type="match status" value="1"/>
</dbReference>
<keyword evidence="2" id="KW-0969">Cilium</keyword>
<gene>
    <name evidence="2" type="ORF">NJ959_21380</name>
</gene>
<dbReference type="Proteomes" id="UP001204953">
    <property type="component" value="Unassembled WGS sequence"/>
</dbReference>
<keyword evidence="2" id="KW-0282">Flagellum</keyword>
<comment type="caution">
    <text evidence="2">The sequence shown here is derived from an EMBL/GenBank/DDBJ whole genome shotgun (WGS) entry which is preliminary data.</text>
</comment>
<sequence length="343" mass="39584">MTPPIDHDAIFKELISTFFLDFIELFVPQVLEYSQPSEFTLEPTETVREVFSPIGQGKKKIADVVARLTFRDKAACFLVHVESQSSAYTQEEFRWRMFHYFARLHEKFRLPVYPIALFTFDEPFQEQDNRYVVSFPDRQVLDFSFVSIQLNRLNWRDFLKRENPVASALMAKMRMTPSERPQVKAECLRLLATLKVDQAKMELISGFIGTYLRLNEAEEEQFQQAVESMGLETKERVMQFVTDWQEKGRVQGLQEGLQQGQITKGQEDIIRILEVRFSEIPPQLRVLIRKIEDLEVLGTLLVQTVTIQSMEAFTSVASQYVASNGLESPSGEQSSGRGSDELD</sequence>